<evidence type="ECO:0000313" key="2">
    <source>
        <dbReference type="Proteomes" id="UP000636479"/>
    </source>
</evidence>
<dbReference type="GeneID" id="59348200"/>
<organism evidence="1 2">
    <name type="scientific">Mycena indigotica</name>
    <dbReference type="NCBI Taxonomy" id="2126181"/>
    <lineage>
        <taxon>Eukaryota</taxon>
        <taxon>Fungi</taxon>
        <taxon>Dikarya</taxon>
        <taxon>Basidiomycota</taxon>
        <taxon>Agaricomycotina</taxon>
        <taxon>Agaricomycetes</taxon>
        <taxon>Agaricomycetidae</taxon>
        <taxon>Agaricales</taxon>
        <taxon>Marasmiineae</taxon>
        <taxon>Mycenaceae</taxon>
        <taxon>Mycena</taxon>
    </lineage>
</organism>
<sequence>MLDDEIYEGLKVALDAGFVDEREDACGGPNQRADSPHSHHHFSFATSTTSTASFALMTAKSAAWARYGLGVADVVEAGGKHRWAKMASVTIAIFFWSSTTDTFLAPAPLNHIDSTPVSVSRLEKLASSLPRVVPGQYHTVLVPQKPTSSSFWEEGLRMAAMTSLLVAFPCLRTAAISH</sequence>
<dbReference type="AlphaFoldDB" id="A0A8H6SD39"/>
<dbReference type="RefSeq" id="XP_037217096.1">
    <property type="nucleotide sequence ID" value="XM_037365684.1"/>
</dbReference>
<dbReference type="EMBL" id="JACAZF010000008">
    <property type="protein sequence ID" value="KAF7296737.1"/>
    <property type="molecule type" value="Genomic_DNA"/>
</dbReference>
<comment type="caution">
    <text evidence="1">The sequence shown here is derived from an EMBL/GenBank/DDBJ whole genome shotgun (WGS) entry which is preliminary data.</text>
</comment>
<name>A0A8H6SD39_9AGAR</name>
<gene>
    <name evidence="1" type="ORF">MIND_00904300</name>
</gene>
<reference evidence="1" key="1">
    <citation type="submission" date="2020-05" db="EMBL/GenBank/DDBJ databases">
        <title>Mycena genomes resolve the evolution of fungal bioluminescence.</title>
        <authorList>
            <person name="Tsai I.J."/>
        </authorList>
    </citation>
    <scope>NUCLEOTIDE SEQUENCE</scope>
    <source>
        <strain evidence="1">171206Taipei</strain>
    </source>
</reference>
<keyword evidence="2" id="KW-1185">Reference proteome</keyword>
<dbReference type="Proteomes" id="UP000636479">
    <property type="component" value="Unassembled WGS sequence"/>
</dbReference>
<protein>
    <submittedName>
        <fullName evidence="1">Uncharacterized protein</fullName>
    </submittedName>
</protein>
<accession>A0A8H6SD39</accession>
<evidence type="ECO:0000313" key="1">
    <source>
        <dbReference type="EMBL" id="KAF7296737.1"/>
    </source>
</evidence>
<proteinExistence type="predicted"/>